<dbReference type="AlphaFoldDB" id="A0A1E3W538"/>
<dbReference type="InterPro" id="IPR053174">
    <property type="entry name" value="LpxI"/>
</dbReference>
<dbReference type="InterPro" id="IPR010415">
    <property type="entry name" value="LpxI_C"/>
</dbReference>
<evidence type="ECO:0000259" key="2">
    <source>
        <dbReference type="Pfam" id="PF17930"/>
    </source>
</evidence>
<evidence type="ECO:0000313" key="3">
    <source>
        <dbReference type="EMBL" id="ODS00904.1"/>
    </source>
</evidence>
<dbReference type="RefSeq" id="WP_069436169.1">
    <property type="nucleotide sequence ID" value="NZ_LPWG01000003.1"/>
</dbReference>
<feature type="domain" description="LpxI N-terminal" evidence="2">
    <location>
        <begin position="24"/>
        <end position="151"/>
    </location>
</feature>
<evidence type="ECO:0000259" key="1">
    <source>
        <dbReference type="Pfam" id="PF06230"/>
    </source>
</evidence>
<dbReference type="EMBL" id="LPWG01000003">
    <property type="protein sequence ID" value="ODS00904.1"/>
    <property type="molecule type" value="Genomic_DNA"/>
</dbReference>
<dbReference type="InterPro" id="IPR041255">
    <property type="entry name" value="LpxI_N"/>
</dbReference>
<organism evidence="3 4">
    <name type="scientific">Methyloceanibacter methanicus</name>
    <dbReference type="NCBI Taxonomy" id="1774968"/>
    <lineage>
        <taxon>Bacteria</taxon>
        <taxon>Pseudomonadati</taxon>
        <taxon>Pseudomonadota</taxon>
        <taxon>Alphaproteobacteria</taxon>
        <taxon>Hyphomicrobiales</taxon>
        <taxon>Hyphomicrobiaceae</taxon>
        <taxon>Methyloceanibacter</taxon>
    </lineage>
</organism>
<dbReference type="Pfam" id="PF17930">
    <property type="entry name" value="LpxI_N"/>
    <property type="match status" value="1"/>
</dbReference>
<accession>A0A1E3W538</accession>
<dbReference type="PANTHER" id="PTHR39962">
    <property type="entry name" value="BLL4848 PROTEIN"/>
    <property type="match status" value="1"/>
</dbReference>
<evidence type="ECO:0008006" key="5">
    <source>
        <dbReference type="Google" id="ProtNLM"/>
    </source>
</evidence>
<proteinExistence type="predicted"/>
<dbReference type="Gene3D" id="3.40.50.20">
    <property type="match status" value="1"/>
</dbReference>
<reference evidence="3 4" key="1">
    <citation type="journal article" date="2016" name="Environ. Microbiol.">
        <title>New Methyloceanibacter diversity from North Sea sediments includes methanotroph containing solely the soluble methane monooxygenase.</title>
        <authorList>
            <person name="Vekeman B."/>
            <person name="Kerckhof F.M."/>
            <person name="Cremers G."/>
            <person name="de Vos P."/>
            <person name="Vandamme P."/>
            <person name="Boon N."/>
            <person name="Op den Camp H.J."/>
            <person name="Heylen K."/>
        </authorList>
    </citation>
    <scope>NUCLEOTIDE SEQUENCE [LARGE SCALE GENOMIC DNA]</scope>
    <source>
        <strain evidence="3 4">R-67174</strain>
    </source>
</reference>
<dbReference type="STRING" id="1774968.AUC68_13295"/>
<evidence type="ECO:0000313" key="4">
    <source>
        <dbReference type="Proteomes" id="UP000094501"/>
    </source>
</evidence>
<dbReference type="Pfam" id="PF06230">
    <property type="entry name" value="LpxI_C"/>
    <property type="match status" value="1"/>
</dbReference>
<dbReference type="Gene3D" id="3.40.140.80">
    <property type="match status" value="1"/>
</dbReference>
<dbReference type="Proteomes" id="UP000094501">
    <property type="component" value="Unassembled WGS sequence"/>
</dbReference>
<dbReference type="InterPro" id="IPR043167">
    <property type="entry name" value="LpxI_C_sf"/>
</dbReference>
<name>A0A1E3W538_9HYPH</name>
<gene>
    <name evidence="3" type="ORF">AUC68_13295</name>
</gene>
<comment type="caution">
    <text evidence="3">The sequence shown here is derived from an EMBL/GenBank/DDBJ whole genome shotgun (WGS) entry which is preliminary data.</text>
</comment>
<sequence>MSQRHPADSEPFDALRSGTITGPLGIIAGRGSLPAFIADAAAADDVAVHIIGIQGEADPEIERFPHTWMRWGEVGKLFAALETHRCKDLVIIGGVSRPDFKNVRIDLGAIKHCRFYGLRKGGDDHVLSRIVRFFEYKGYRVHGAGDVLPELLMPEGTLTRRAPSADDEADMALAFEVVRTLGRLDIGQAAVVASGYVLAVEAAEGTDAMLERCAEIKRQGRSHGTASGVLVKAPKPGQEERVDMPTIGPETIVKAAAAGLSGIAVAAQHVLIAECKHTIETADERKLFLCGVPWEEKETAPKA</sequence>
<protein>
    <recommendedName>
        <fullName evidence="5">UDP-2,3-diacylglucosamine pyrophosphatase</fullName>
    </recommendedName>
</protein>
<keyword evidence="4" id="KW-1185">Reference proteome</keyword>
<feature type="domain" description="LpxI C-terminal" evidence="1">
    <location>
        <begin position="154"/>
        <end position="289"/>
    </location>
</feature>
<dbReference type="OrthoDB" id="9789836at2"/>
<dbReference type="PANTHER" id="PTHR39962:SF1">
    <property type="entry name" value="LPXI FAMILY PROTEIN"/>
    <property type="match status" value="1"/>
</dbReference>